<dbReference type="InterPro" id="IPR011990">
    <property type="entry name" value="TPR-like_helical_dom_sf"/>
</dbReference>
<dbReference type="AlphaFoldDB" id="A0A1Y5F7H8"/>
<comment type="caution">
    <text evidence="1">The sequence shown here is derived from an EMBL/GenBank/DDBJ whole genome shotgun (WGS) entry which is preliminary data.</text>
</comment>
<proteinExistence type="predicted"/>
<protein>
    <submittedName>
        <fullName evidence="1">Uncharacterized protein</fullName>
    </submittedName>
</protein>
<gene>
    <name evidence="1" type="ORF">A9Q84_21445</name>
</gene>
<reference evidence="2" key="1">
    <citation type="journal article" date="2017" name="Proc. Natl. Acad. Sci. U.S.A.">
        <title>Simulation of Deepwater Horizon oil plume reveals substrate specialization within a complex community of hydrocarbon-degraders.</title>
        <authorList>
            <person name="Hu P."/>
            <person name="Dubinsky E.A."/>
            <person name="Probst A.J."/>
            <person name="Wang J."/>
            <person name="Sieber C.M.K."/>
            <person name="Tom L.M."/>
            <person name="Gardinali P."/>
            <person name="Banfield J.F."/>
            <person name="Atlas R.M."/>
            <person name="Andersen G.L."/>
        </authorList>
    </citation>
    <scope>NUCLEOTIDE SEQUENCE [LARGE SCALE GENOMIC DNA]</scope>
</reference>
<dbReference type="Proteomes" id="UP000196531">
    <property type="component" value="Unassembled WGS sequence"/>
</dbReference>
<name>A0A1Y5F7H8_9BACT</name>
<evidence type="ECO:0000313" key="1">
    <source>
        <dbReference type="EMBL" id="OUR93071.1"/>
    </source>
</evidence>
<sequence>MKELTRKLENLIAENKITQAFKSIDLFLSSNNILDSELFKLIEKVFENLKEVYILQRVKILEIAKNSNLEPVYFLERTLTLVSVEDLYIIYPIAKDIFLKNGRLESFDNLFKKYKTQLLKYKSFSILQKEVEDLQTLGIEDLLSIDEELVINFGLGDIEYFENVYLNALEKNRTSKISHLNIDFENIVWRKQSFVMKEKILSSRGSLDIEKLKELLKSIYELLIVNNESKQCLIELIGYSIQMSNQPMAIESEKYLKKIFNFEDKRTSNQIKNIVNIERTSYGDIDMGDDLFADETDQKDITIRRLVNQINILKVESDMEGATRLLEQLRDLDRDHSLVREIEEKEHRKQGSKLNKTSKTISEIENDILLELTKYTSKEKSLEDEQVLHLERVAKKSYELMDDEEILRQYRELLYTFNSLGFYSVSLSLIDRVVDLLMEGQLEQRIELTYLRCETLRMAQNYYGSLNEIEICLDTFALMEKEKVSFYYLKGEVLRELGRKREALAAYAKVYRLDKKFRMVSYRLKEIE</sequence>
<dbReference type="SUPFAM" id="SSF48452">
    <property type="entry name" value="TPR-like"/>
    <property type="match status" value="1"/>
</dbReference>
<dbReference type="EMBL" id="MAAO01000016">
    <property type="protein sequence ID" value="OUR93071.1"/>
    <property type="molecule type" value="Genomic_DNA"/>
</dbReference>
<accession>A0A1Y5F7H8</accession>
<evidence type="ECO:0000313" key="2">
    <source>
        <dbReference type="Proteomes" id="UP000196531"/>
    </source>
</evidence>
<organism evidence="1 2">
    <name type="scientific">Halobacteriovorax marinus</name>
    <dbReference type="NCBI Taxonomy" id="97084"/>
    <lineage>
        <taxon>Bacteria</taxon>
        <taxon>Pseudomonadati</taxon>
        <taxon>Bdellovibrionota</taxon>
        <taxon>Bacteriovoracia</taxon>
        <taxon>Bacteriovoracales</taxon>
        <taxon>Halobacteriovoraceae</taxon>
        <taxon>Halobacteriovorax</taxon>
    </lineage>
</organism>